<dbReference type="InterPro" id="IPR000210">
    <property type="entry name" value="BTB/POZ_dom"/>
</dbReference>
<comment type="similarity">
    <text evidence="4">Belongs to the NPH3 family.</text>
</comment>
<dbReference type="SUPFAM" id="SSF54695">
    <property type="entry name" value="POZ domain"/>
    <property type="match status" value="1"/>
</dbReference>
<comment type="pathway">
    <text evidence="2">Protein modification; protein ubiquitination.</text>
</comment>
<evidence type="ECO:0008006" key="11">
    <source>
        <dbReference type="Google" id="ProtNLM"/>
    </source>
</evidence>
<evidence type="ECO:0000256" key="6">
    <source>
        <dbReference type="SAM" id="MobiDB-lite"/>
    </source>
</evidence>
<feature type="region of interest" description="Disordered" evidence="6">
    <location>
        <begin position="593"/>
        <end position="616"/>
    </location>
</feature>
<dbReference type="PANTHER" id="PTHR32370">
    <property type="entry name" value="OS12G0117600 PROTEIN"/>
    <property type="match status" value="1"/>
</dbReference>
<dbReference type="InterPro" id="IPR043454">
    <property type="entry name" value="NPH3/RPT2-like"/>
</dbReference>
<evidence type="ECO:0000256" key="3">
    <source>
        <dbReference type="ARBA" id="ARBA00022786"/>
    </source>
</evidence>
<gene>
    <name evidence="9" type="ORF">RIF29_23398</name>
</gene>
<reference evidence="9 10" key="1">
    <citation type="submission" date="2024-01" db="EMBL/GenBank/DDBJ databases">
        <title>The genomes of 5 underutilized Papilionoideae crops provide insights into root nodulation and disease resistanc.</title>
        <authorList>
            <person name="Yuan L."/>
        </authorList>
    </citation>
    <scope>NUCLEOTIDE SEQUENCE [LARGE SCALE GENOMIC DNA]</scope>
    <source>
        <strain evidence="9">ZHUSHIDOU_FW_LH</strain>
        <tissue evidence="9">Leaf</tissue>
    </source>
</reference>
<sequence>MACMKLGSKSEVFYLDGQNWLCSTGLPSDVIIEIGETSFHLHKFPLISRSEVLESYMKEISNDNEKSVVELHDLPGGAKAFLFVAKFCYGVKMELNPSNVVTLRCAAEYLQMTEDYGEGNLILHSENFLNHIFGYWTDTLKALKTCEEVLPFAEDLHIASRCIHSLVVKAADPSLVIWPVSGQSSVQSPENAEMWNGISLKSKASGEDWWFEDVSSLSLPLYKRFMQGASSRHMRPDKIAGSLVYYAKKHIPLLVSQSSSKSENSVAFKSTPSTPSEADQRNLIEEIVVLLPNEKGITPTKFLLKILRTAIALYANSHCCATLEKRIGAQLDEADLEDLLIPNIGYSMETLYDIDCVQRMLEHFMVVEHDVADSASNDIEEEMRIVRGSQSMSPMAKVANLVDSYLSEVAPDVNVKLPKFQSLATVIPDYARTLDDGIYGAIDIYLKAHPWMTDSEKEQICRLINCQKLSLEASTHAAQNERLPLRVVVQVLFFEQLKLRTSIAGWFFASDNLENSQNLSGNLALIRNDGNAPHNSIIAFDSMKERVAELEKECLSMKKELEKMMKAKVGWNVILKKLSCRLIPKPSHVKVSNPCRKSKISPASTTQMEEKAMAVK</sequence>
<evidence type="ECO:0000256" key="4">
    <source>
        <dbReference type="PROSITE-ProRule" id="PRU00982"/>
    </source>
</evidence>
<dbReference type="Pfam" id="PF00651">
    <property type="entry name" value="BTB"/>
    <property type="match status" value="1"/>
</dbReference>
<keyword evidence="5" id="KW-0175">Coiled coil</keyword>
<feature type="domain" description="NPH3" evidence="8">
    <location>
        <begin position="208"/>
        <end position="498"/>
    </location>
</feature>
<accession>A0AAN9F5L6</accession>
<feature type="domain" description="BTB" evidence="7">
    <location>
        <begin position="28"/>
        <end position="97"/>
    </location>
</feature>
<comment type="subcellular location">
    <subcellularLocation>
        <location evidence="1">Endomembrane system</location>
        <topology evidence="1">Peripheral membrane protein</topology>
    </subcellularLocation>
</comment>
<dbReference type="InterPro" id="IPR011333">
    <property type="entry name" value="SKP1/BTB/POZ_sf"/>
</dbReference>
<dbReference type="Pfam" id="PF03000">
    <property type="entry name" value="NPH3"/>
    <property type="match status" value="1"/>
</dbReference>
<evidence type="ECO:0000256" key="1">
    <source>
        <dbReference type="ARBA" id="ARBA00004184"/>
    </source>
</evidence>
<dbReference type="PROSITE" id="PS51649">
    <property type="entry name" value="NPH3"/>
    <property type="match status" value="1"/>
</dbReference>
<evidence type="ECO:0000259" key="7">
    <source>
        <dbReference type="PROSITE" id="PS50097"/>
    </source>
</evidence>
<feature type="coiled-coil region" evidence="5">
    <location>
        <begin position="540"/>
        <end position="567"/>
    </location>
</feature>
<dbReference type="SMART" id="SM00225">
    <property type="entry name" value="BTB"/>
    <property type="match status" value="1"/>
</dbReference>
<evidence type="ECO:0000256" key="2">
    <source>
        <dbReference type="ARBA" id="ARBA00004906"/>
    </source>
</evidence>
<evidence type="ECO:0000313" key="9">
    <source>
        <dbReference type="EMBL" id="KAK7270332.1"/>
    </source>
</evidence>
<keyword evidence="10" id="KW-1185">Reference proteome</keyword>
<dbReference type="InterPro" id="IPR027356">
    <property type="entry name" value="NPH3_dom"/>
</dbReference>
<protein>
    <recommendedName>
        <fullName evidence="11">BTB/POZ domain-containing protein</fullName>
    </recommendedName>
</protein>
<proteinExistence type="inferred from homology"/>
<dbReference type="AlphaFoldDB" id="A0AAN9F5L6"/>
<organism evidence="9 10">
    <name type="scientific">Crotalaria pallida</name>
    <name type="common">Smooth rattlebox</name>
    <name type="synonym">Crotalaria striata</name>
    <dbReference type="NCBI Taxonomy" id="3830"/>
    <lineage>
        <taxon>Eukaryota</taxon>
        <taxon>Viridiplantae</taxon>
        <taxon>Streptophyta</taxon>
        <taxon>Embryophyta</taxon>
        <taxon>Tracheophyta</taxon>
        <taxon>Spermatophyta</taxon>
        <taxon>Magnoliopsida</taxon>
        <taxon>eudicotyledons</taxon>
        <taxon>Gunneridae</taxon>
        <taxon>Pentapetalae</taxon>
        <taxon>rosids</taxon>
        <taxon>fabids</taxon>
        <taxon>Fabales</taxon>
        <taxon>Fabaceae</taxon>
        <taxon>Papilionoideae</taxon>
        <taxon>50 kb inversion clade</taxon>
        <taxon>genistoids sensu lato</taxon>
        <taxon>core genistoids</taxon>
        <taxon>Crotalarieae</taxon>
        <taxon>Crotalaria</taxon>
    </lineage>
</organism>
<dbReference type="EMBL" id="JAYWIO010000004">
    <property type="protein sequence ID" value="KAK7270332.1"/>
    <property type="molecule type" value="Genomic_DNA"/>
</dbReference>
<dbReference type="Gene3D" id="3.30.710.10">
    <property type="entry name" value="Potassium Channel Kv1.1, Chain A"/>
    <property type="match status" value="1"/>
</dbReference>
<dbReference type="Proteomes" id="UP001372338">
    <property type="component" value="Unassembled WGS sequence"/>
</dbReference>
<name>A0AAN9F5L6_CROPI</name>
<keyword evidence="3" id="KW-0833">Ubl conjugation pathway</keyword>
<dbReference type="PROSITE" id="PS50097">
    <property type="entry name" value="BTB"/>
    <property type="match status" value="1"/>
</dbReference>
<evidence type="ECO:0000256" key="5">
    <source>
        <dbReference type="SAM" id="Coils"/>
    </source>
</evidence>
<evidence type="ECO:0000259" key="8">
    <source>
        <dbReference type="PROSITE" id="PS51649"/>
    </source>
</evidence>
<evidence type="ECO:0000313" key="10">
    <source>
        <dbReference type="Proteomes" id="UP001372338"/>
    </source>
</evidence>
<comment type="caution">
    <text evidence="9">The sequence shown here is derived from an EMBL/GenBank/DDBJ whole genome shotgun (WGS) entry which is preliminary data.</text>
</comment>
<dbReference type="GO" id="GO:0012505">
    <property type="term" value="C:endomembrane system"/>
    <property type="evidence" value="ECO:0007669"/>
    <property type="project" value="UniProtKB-SubCell"/>
</dbReference>